<reference evidence="8 9" key="1">
    <citation type="submission" date="2020-10" db="EMBL/GenBank/DDBJ databases">
        <title>Haloactinobacterium sp. RN3S43, a bacterium isolated from saline soil.</title>
        <authorList>
            <person name="Sun J.-Q."/>
        </authorList>
    </citation>
    <scope>NUCLEOTIDE SEQUENCE [LARGE SCALE GENOMIC DNA]</scope>
    <source>
        <strain evidence="8 9">RN3S43</strain>
    </source>
</reference>
<dbReference type="Gene3D" id="2.60.40.1080">
    <property type="match status" value="1"/>
</dbReference>
<dbReference type="Pfam" id="PF00754">
    <property type="entry name" value="F5_F8_type_C"/>
    <property type="match status" value="1"/>
</dbReference>
<evidence type="ECO:0000256" key="4">
    <source>
        <dbReference type="ARBA" id="ARBA00022729"/>
    </source>
</evidence>
<evidence type="ECO:0000313" key="8">
    <source>
        <dbReference type="EMBL" id="QOR69898.1"/>
    </source>
</evidence>
<evidence type="ECO:0000256" key="2">
    <source>
        <dbReference type="ARBA" id="ARBA00004613"/>
    </source>
</evidence>
<name>A0A7M1SQP0_9MICO</name>
<feature type="chain" id="PRO_5039672268" evidence="6">
    <location>
        <begin position="34"/>
        <end position="1140"/>
    </location>
</feature>
<dbReference type="InterPro" id="IPR055372">
    <property type="entry name" value="CBM96"/>
</dbReference>
<evidence type="ECO:0000313" key="9">
    <source>
        <dbReference type="Proteomes" id="UP000593758"/>
    </source>
</evidence>
<dbReference type="SUPFAM" id="SSF48230">
    <property type="entry name" value="Chondroitin AC/alginate lyase"/>
    <property type="match status" value="1"/>
</dbReference>
<dbReference type="PANTHER" id="PTHR38045">
    <property type="entry name" value="CHROMOSOME 1, WHOLE GENOME SHOTGUN SEQUENCE"/>
    <property type="match status" value="1"/>
</dbReference>
<evidence type="ECO:0000256" key="1">
    <source>
        <dbReference type="ARBA" id="ARBA00004196"/>
    </source>
</evidence>
<dbReference type="InterPro" id="IPR000421">
    <property type="entry name" value="FA58C"/>
</dbReference>
<dbReference type="PROSITE" id="PS51318">
    <property type="entry name" value="TAT"/>
    <property type="match status" value="1"/>
</dbReference>
<accession>A0A7M1SQP0</accession>
<dbReference type="InterPro" id="IPR012480">
    <property type="entry name" value="Hepar_II_III_C"/>
</dbReference>
<keyword evidence="3" id="KW-0964">Secreted</keyword>
<dbReference type="Gene3D" id="2.70.98.70">
    <property type="match status" value="1"/>
</dbReference>
<dbReference type="KEGG" id="halt:IM660_14765"/>
<evidence type="ECO:0000256" key="5">
    <source>
        <dbReference type="SAM" id="MobiDB-lite"/>
    </source>
</evidence>
<proteinExistence type="predicted"/>
<keyword evidence="4 6" id="KW-0732">Signal</keyword>
<evidence type="ECO:0000259" key="7">
    <source>
        <dbReference type="PROSITE" id="PS50022"/>
    </source>
</evidence>
<dbReference type="RefSeq" id="WP_193496608.1">
    <property type="nucleotide sequence ID" value="NZ_CP063169.1"/>
</dbReference>
<evidence type="ECO:0000256" key="3">
    <source>
        <dbReference type="ARBA" id="ARBA00022525"/>
    </source>
</evidence>
<evidence type="ECO:0000256" key="6">
    <source>
        <dbReference type="SAM" id="SignalP"/>
    </source>
</evidence>
<dbReference type="AlphaFoldDB" id="A0A7M1SQP0"/>
<dbReference type="SUPFAM" id="SSF49785">
    <property type="entry name" value="Galactose-binding domain-like"/>
    <property type="match status" value="1"/>
</dbReference>
<dbReference type="InterPro" id="IPR008979">
    <property type="entry name" value="Galactose-bd-like_sf"/>
</dbReference>
<organism evidence="8 9">
    <name type="scientific">Ruania alkalisoli</name>
    <dbReference type="NCBI Taxonomy" id="2779775"/>
    <lineage>
        <taxon>Bacteria</taxon>
        <taxon>Bacillati</taxon>
        <taxon>Actinomycetota</taxon>
        <taxon>Actinomycetes</taxon>
        <taxon>Micrococcales</taxon>
        <taxon>Ruaniaceae</taxon>
        <taxon>Ruania</taxon>
    </lineage>
</organism>
<dbReference type="SUPFAM" id="SSF49373">
    <property type="entry name" value="Invasin/intimin cell-adhesion fragments"/>
    <property type="match status" value="1"/>
</dbReference>
<dbReference type="Proteomes" id="UP000593758">
    <property type="component" value="Chromosome"/>
</dbReference>
<feature type="region of interest" description="Disordered" evidence="5">
    <location>
        <begin position="1120"/>
        <end position="1140"/>
    </location>
</feature>
<feature type="signal peptide" evidence="6">
    <location>
        <begin position="1"/>
        <end position="33"/>
    </location>
</feature>
<protein>
    <submittedName>
        <fullName evidence="8">DNRLRE domain-containing protein</fullName>
    </submittedName>
</protein>
<dbReference type="Pfam" id="PF07940">
    <property type="entry name" value="Hepar_II_III_C"/>
    <property type="match status" value="1"/>
</dbReference>
<gene>
    <name evidence="8" type="ORF">IM660_14765</name>
</gene>
<dbReference type="InterPro" id="IPR008964">
    <property type="entry name" value="Invasin/intimin_cell_adhesion"/>
</dbReference>
<sequence>MTHDTLTIGRRGFIAGASAVAAFGQAVAAAAQAAGGPRPGPAPRTVGSISLTGDLHPAHPRLLLHQADIAPLQSLVTTDPIAQDWCSRLRADADQICTEAVSVHEQQDGRSLLPVARTVLDRVRTLGLLFLIDEDASYAQRMWEELEAAAGFPGWEPGNFLATAELLHAFAIGYDWGYDYYTAPQRTMLRTAMVTLGFDEAETQYATPGAWHESLSNWNLVCNSGIGMACLAIGDEVVPQCQALLEETLASLPNGLAAIDADGGYLEGVMYWEYAIRSLTPYLAGLVTAVGSDEGLSSSPGLSETGYFPLYLTGPTGLGFNFYDAVDDARSPHAMHWLAERYSEDVFAWWGEEGARENLSAYHLLWYQPGAAQSPTTLGLARERDFGGLVATTRSAWQDPAAVFTAVKGGTPDAGHRDLDMGAFVLDALGRRWALELGAEAYDVGRYWEDGPGGARWNYYRKRTEGQNTVVFGSGPAEEQVVSATGSVTRVEAAPTEALLVADLSAAATDRGVTSWLRGIRLLSGRRQVLVQDEYTASSATEAWWYLHTRARVDVAPDGQSAVLSHLGQGRVEARILSPSSGARFWVMDARPAWDSPDPWNQDRNLGTIKLGVEVDAATSGTLAVLLTPLRDWESAPAAPVVTPISQWAVEPDPPAALATLTVDGVSVGGFDPEVYTYEVEIPDGVTTVPQVSATGATGHTQVSLTSASALPGTAVVEASRPGSATTRYHVRLAHPPQVPVLGSIIGTNPAEFAIDGWDATFWSAKGDGQWLRLDLGSDQSVDGVSIAWSRGDERVFTFEVEVSSDAQTWTNVLAAQSSGTTLALEDHTFTPTTARYVRIVGFGNSSNDWMSVTEARVLTSSGAWPDSTAITTRLAAVEVTADLAEIELTGSAQVSVSGRMTDGAAADLSGATVTYHSTDTAVLTVDANGQVTPVAPGTAFVAAVVRTTDRWQVWARDAVTVLDPNPPVVAETDGDTTVRGGAYSSANYGGIASMIVMASTAADDVREAMLRFPLTDVTAAAASATVRIYGKVDDPGGSQIDLDMHEIPATWDEATVTWASRPALGSLLGTATVTSSYGWIEVDVTAAVNDALTAGTSAFAVVVRQDPAIGDGLRVSLRSKESMPEEEEVERPELVVQQV</sequence>
<dbReference type="Gene3D" id="1.50.10.100">
    <property type="entry name" value="Chondroitin AC/alginate lyase"/>
    <property type="match status" value="1"/>
</dbReference>
<dbReference type="Pfam" id="PF24517">
    <property type="entry name" value="CBM96"/>
    <property type="match status" value="1"/>
</dbReference>
<feature type="domain" description="F5/8 type C" evidence="7">
    <location>
        <begin position="756"/>
        <end position="861"/>
    </location>
</feature>
<dbReference type="GO" id="GO:0005576">
    <property type="term" value="C:extracellular region"/>
    <property type="evidence" value="ECO:0007669"/>
    <property type="project" value="UniProtKB-SubCell"/>
</dbReference>
<comment type="subcellular location">
    <subcellularLocation>
        <location evidence="1">Cell envelope</location>
    </subcellularLocation>
    <subcellularLocation>
        <location evidence="2">Secreted</location>
    </subcellularLocation>
</comment>
<keyword evidence="9" id="KW-1185">Reference proteome</keyword>
<dbReference type="EMBL" id="CP063169">
    <property type="protein sequence ID" value="QOR69898.1"/>
    <property type="molecule type" value="Genomic_DNA"/>
</dbReference>
<dbReference type="InterPro" id="IPR006311">
    <property type="entry name" value="TAT_signal"/>
</dbReference>
<dbReference type="PANTHER" id="PTHR38045:SF1">
    <property type="entry name" value="HEPARINASE II_III-LIKE PROTEIN"/>
    <property type="match status" value="1"/>
</dbReference>
<dbReference type="InterPro" id="IPR008929">
    <property type="entry name" value="Chondroitin_lyas"/>
</dbReference>
<dbReference type="Gene3D" id="2.60.120.260">
    <property type="entry name" value="Galactose-binding domain-like"/>
    <property type="match status" value="1"/>
</dbReference>
<dbReference type="PROSITE" id="PS50022">
    <property type="entry name" value="FA58C_3"/>
    <property type="match status" value="1"/>
</dbReference>
<dbReference type="NCBIfam" id="NF033679">
    <property type="entry name" value="DNRLRE_dom"/>
    <property type="match status" value="1"/>
</dbReference>